<keyword evidence="3" id="KW-1185">Reference proteome</keyword>
<comment type="caution">
    <text evidence="2">The sequence shown here is derived from an EMBL/GenBank/DDBJ whole genome shotgun (WGS) entry which is preliminary data.</text>
</comment>
<evidence type="ECO:0000256" key="1">
    <source>
        <dbReference type="SAM" id="MobiDB-lite"/>
    </source>
</evidence>
<proteinExistence type="predicted"/>
<dbReference type="PATRIC" id="fig|1227457.3.peg.1115"/>
<dbReference type="STRING" id="1227457.C451_06305"/>
<sequence length="225" mass="23783">MDRGRRLLGTVGLIGALVLAATGPGGAVPGGEFSQLNTSTPMAQSSGAQFAGGIGIEGTTLDNELQRRALNASLRRAQTPAATLDVVDQEMIALDSRLDSLEARSARLATDQRTGRIEHDHYRAALANIKTATTGVSQRIAILRNTVRGLPTAANDSTGSLSSELDRLATRTHSIAESNDTENVGDDDRTGDDDDQTDDDDRTDDDDITDDDDRTDDDDGGDDDG</sequence>
<dbReference type="AlphaFoldDB" id="M0NAK1"/>
<feature type="region of interest" description="Disordered" evidence="1">
    <location>
        <begin position="172"/>
        <end position="225"/>
    </location>
</feature>
<organism evidence="2 3">
    <name type="scientific">Halococcus thailandensis JCM 13552</name>
    <dbReference type="NCBI Taxonomy" id="1227457"/>
    <lineage>
        <taxon>Archaea</taxon>
        <taxon>Methanobacteriati</taxon>
        <taxon>Methanobacteriota</taxon>
        <taxon>Stenosarchaea group</taxon>
        <taxon>Halobacteria</taxon>
        <taxon>Halobacteriales</taxon>
        <taxon>Halococcaceae</taxon>
        <taxon>Halococcus</taxon>
    </lineage>
</organism>
<reference evidence="2 3" key="1">
    <citation type="journal article" date="2014" name="PLoS Genet.">
        <title>Phylogenetically driven sequencing of extremely halophilic archaea reveals strategies for static and dynamic osmo-response.</title>
        <authorList>
            <person name="Becker E.A."/>
            <person name="Seitzer P.M."/>
            <person name="Tritt A."/>
            <person name="Larsen D."/>
            <person name="Krusor M."/>
            <person name="Yao A.I."/>
            <person name="Wu D."/>
            <person name="Madern D."/>
            <person name="Eisen J.A."/>
            <person name="Darling A.E."/>
            <person name="Facciotti M.T."/>
        </authorList>
    </citation>
    <scope>NUCLEOTIDE SEQUENCE [LARGE SCALE GENOMIC DNA]</scope>
    <source>
        <strain evidence="2 3">JCM 13552</strain>
    </source>
</reference>
<protein>
    <submittedName>
        <fullName evidence="2">Uncharacterized protein</fullName>
    </submittedName>
</protein>
<feature type="compositionally biased region" description="Acidic residues" evidence="1">
    <location>
        <begin position="179"/>
        <end position="225"/>
    </location>
</feature>
<evidence type="ECO:0000313" key="2">
    <source>
        <dbReference type="EMBL" id="EMA54588.1"/>
    </source>
</evidence>
<evidence type="ECO:0000313" key="3">
    <source>
        <dbReference type="Proteomes" id="UP000011680"/>
    </source>
</evidence>
<accession>M0NAK1</accession>
<name>M0NAK1_9EURY</name>
<dbReference type="RefSeq" id="WP_007738824.1">
    <property type="nucleotide sequence ID" value="NZ_AOMF01000134.1"/>
</dbReference>
<dbReference type="EMBL" id="AOMF01000134">
    <property type="protein sequence ID" value="EMA54588.1"/>
    <property type="molecule type" value="Genomic_DNA"/>
</dbReference>
<dbReference type="Proteomes" id="UP000011680">
    <property type="component" value="Unassembled WGS sequence"/>
</dbReference>
<gene>
    <name evidence="2" type="ORF">C451_06305</name>
</gene>